<dbReference type="AlphaFoldDB" id="A0A1G7G7G5"/>
<reference evidence="3" key="1">
    <citation type="submission" date="2016-10" db="EMBL/GenBank/DDBJ databases">
        <authorList>
            <person name="Varghese N."/>
            <person name="Submissions S."/>
        </authorList>
    </citation>
    <scope>NUCLEOTIDE SEQUENCE [LARGE SCALE GENOMIC DNA]</scope>
    <source>
        <strain evidence="3">DSM 10146</strain>
    </source>
</reference>
<gene>
    <name evidence="2" type="ORF">SAMN04488105_108175</name>
</gene>
<feature type="region of interest" description="Disordered" evidence="1">
    <location>
        <begin position="1"/>
        <end position="33"/>
    </location>
</feature>
<dbReference type="Proteomes" id="UP000198994">
    <property type="component" value="Unassembled WGS sequence"/>
</dbReference>
<evidence type="ECO:0000313" key="2">
    <source>
        <dbReference type="EMBL" id="SDE83979.1"/>
    </source>
</evidence>
<feature type="region of interest" description="Disordered" evidence="1">
    <location>
        <begin position="56"/>
        <end position="145"/>
    </location>
</feature>
<name>A0A1G7G7G5_9RHOB</name>
<sequence>MARDVPLPHATQDEIDRLPPSWKEKRRHGSEFDHDAVHWNLEPSEADLHKRLLLCQRRDDRPRGRPHPRRTRAARAAGQPRGDLHLGPRRHPGRPRAQPEMGALRAGHAGADDDQPARAPPGAALRRAGASLRPRADPGETDDLWDMPEAVPVKAALLAELGRWHHESACRTRHVRARMMEACASPTRKRRVKAHRPSVPFITVDQCRRT</sequence>
<proteinExistence type="predicted"/>
<organism evidence="2 3">
    <name type="scientific">Salipiger thiooxidans</name>
    <dbReference type="NCBI Taxonomy" id="282683"/>
    <lineage>
        <taxon>Bacteria</taxon>
        <taxon>Pseudomonadati</taxon>
        <taxon>Pseudomonadota</taxon>
        <taxon>Alphaproteobacteria</taxon>
        <taxon>Rhodobacterales</taxon>
        <taxon>Roseobacteraceae</taxon>
        <taxon>Salipiger</taxon>
    </lineage>
</organism>
<feature type="compositionally biased region" description="Basic residues" evidence="1">
    <location>
        <begin position="64"/>
        <end position="73"/>
    </location>
</feature>
<dbReference type="EMBL" id="FNAV01000008">
    <property type="protein sequence ID" value="SDE83979.1"/>
    <property type="molecule type" value="Genomic_DNA"/>
</dbReference>
<dbReference type="STRING" id="282683.SAMN04488105_108175"/>
<feature type="compositionally biased region" description="Low complexity" evidence="1">
    <location>
        <begin position="120"/>
        <end position="133"/>
    </location>
</feature>
<accession>A0A1G7G7G5</accession>
<evidence type="ECO:0000313" key="3">
    <source>
        <dbReference type="Proteomes" id="UP000198994"/>
    </source>
</evidence>
<evidence type="ECO:0000256" key="1">
    <source>
        <dbReference type="SAM" id="MobiDB-lite"/>
    </source>
</evidence>
<protein>
    <submittedName>
        <fullName evidence="2">Uncharacterized protein</fullName>
    </submittedName>
</protein>
<keyword evidence="3" id="KW-1185">Reference proteome</keyword>